<feature type="compositionally biased region" description="Low complexity" evidence="1">
    <location>
        <begin position="162"/>
        <end position="177"/>
    </location>
</feature>
<feature type="compositionally biased region" description="Basic and acidic residues" evidence="1">
    <location>
        <begin position="7"/>
        <end position="33"/>
    </location>
</feature>
<sequence>MARAARPKAESGRRERAKRAWPERPGRRPRADDVSDGAAGAGGMATIPKPDELLALHGVTSQMFTILRRWFDVPTTVTLDLSAIDSAVVELGEPRLIAAMAMRKLQALHLLATPGVRTSTDVVVAIVQDLQRALIQAPSMRLRLQASSTDWDAALRSLDDTAPSGGEAPPSPASTDAADPEVDEFRALHALLLLAVDAVIDVSDGEVRYLV</sequence>
<feature type="region of interest" description="Disordered" evidence="1">
    <location>
        <begin position="157"/>
        <end position="179"/>
    </location>
</feature>
<reference evidence="2" key="1">
    <citation type="submission" date="2020-02" db="EMBL/GenBank/DDBJ databases">
        <authorList>
            <person name="Meier V. D."/>
        </authorList>
    </citation>
    <scope>NUCLEOTIDE SEQUENCE</scope>
    <source>
        <strain evidence="2">AVDCRST_MAG20</strain>
    </source>
</reference>
<protein>
    <submittedName>
        <fullName evidence="2">Uncharacterized protein</fullName>
    </submittedName>
</protein>
<dbReference type="EMBL" id="CADCSY010000077">
    <property type="protein sequence ID" value="CAA9240872.1"/>
    <property type="molecule type" value="Genomic_DNA"/>
</dbReference>
<dbReference type="AlphaFoldDB" id="A0A6J4I2N8"/>
<feature type="region of interest" description="Disordered" evidence="1">
    <location>
        <begin position="1"/>
        <end position="43"/>
    </location>
</feature>
<proteinExistence type="predicted"/>
<evidence type="ECO:0000256" key="1">
    <source>
        <dbReference type="SAM" id="MobiDB-lite"/>
    </source>
</evidence>
<gene>
    <name evidence="2" type="ORF">AVDCRST_MAG20-1713</name>
</gene>
<organism evidence="2">
    <name type="scientific">uncultured Acidimicrobiales bacterium</name>
    <dbReference type="NCBI Taxonomy" id="310071"/>
    <lineage>
        <taxon>Bacteria</taxon>
        <taxon>Bacillati</taxon>
        <taxon>Actinomycetota</taxon>
        <taxon>Acidimicrobiia</taxon>
        <taxon>Acidimicrobiales</taxon>
        <taxon>environmental samples</taxon>
    </lineage>
</organism>
<accession>A0A6J4I2N8</accession>
<evidence type="ECO:0000313" key="2">
    <source>
        <dbReference type="EMBL" id="CAA9240872.1"/>
    </source>
</evidence>
<name>A0A6J4I2N8_9ACTN</name>